<dbReference type="Gene3D" id="1.10.357.10">
    <property type="entry name" value="Tetracycline Repressor, domain 2"/>
    <property type="match status" value="2"/>
</dbReference>
<dbReference type="SUPFAM" id="SSF48498">
    <property type="entry name" value="Tetracyclin repressor-like, C-terminal domain"/>
    <property type="match status" value="1"/>
</dbReference>
<dbReference type="InterPro" id="IPR036271">
    <property type="entry name" value="Tet_transcr_reg_TetR-rel_C_sf"/>
</dbReference>
<dbReference type="InterPro" id="IPR001647">
    <property type="entry name" value="HTH_TetR"/>
</dbReference>
<organism evidence="5 6">
    <name type="scientific">Corynebacterium pseudodiphtheriticum</name>
    <dbReference type="NCBI Taxonomy" id="37637"/>
    <lineage>
        <taxon>Bacteria</taxon>
        <taxon>Bacillati</taxon>
        <taxon>Actinomycetota</taxon>
        <taxon>Actinomycetes</taxon>
        <taxon>Mycobacteriales</taxon>
        <taxon>Corynebacteriaceae</taxon>
        <taxon>Corynebacterium</taxon>
    </lineage>
</organism>
<dbReference type="SUPFAM" id="SSF46689">
    <property type="entry name" value="Homeodomain-like"/>
    <property type="match status" value="1"/>
</dbReference>
<accession>A0ABT7FYN8</accession>
<dbReference type="Proteomes" id="UP001239759">
    <property type="component" value="Unassembled WGS sequence"/>
</dbReference>
<evidence type="ECO:0000256" key="1">
    <source>
        <dbReference type="ARBA" id="ARBA00023125"/>
    </source>
</evidence>
<evidence type="ECO:0000256" key="2">
    <source>
        <dbReference type="PROSITE-ProRule" id="PRU00335"/>
    </source>
</evidence>
<feature type="DNA-binding region" description="H-T-H motif" evidence="2">
    <location>
        <begin position="43"/>
        <end position="62"/>
    </location>
</feature>
<dbReference type="PROSITE" id="PS50977">
    <property type="entry name" value="HTH_TETR_2"/>
    <property type="match status" value="1"/>
</dbReference>
<evidence type="ECO:0000313" key="6">
    <source>
        <dbReference type="Proteomes" id="UP001239759"/>
    </source>
</evidence>
<feature type="compositionally biased region" description="Low complexity" evidence="3">
    <location>
        <begin position="1"/>
        <end position="11"/>
    </location>
</feature>
<name>A0ABT7FYN8_9CORY</name>
<evidence type="ECO:0000259" key="4">
    <source>
        <dbReference type="PROSITE" id="PS50977"/>
    </source>
</evidence>
<dbReference type="RefSeq" id="WP_284588006.1">
    <property type="nucleotide sequence ID" value="NZ_JASNUQ010000024.1"/>
</dbReference>
<proteinExistence type="predicted"/>
<feature type="compositionally biased region" description="Low complexity" evidence="3">
    <location>
        <begin position="118"/>
        <end position="132"/>
    </location>
</feature>
<evidence type="ECO:0000256" key="3">
    <source>
        <dbReference type="SAM" id="MobiDB-lite"/>
    </source>
</evidence>
<sequence>MSSTNSSSDSQQSRKRIPAEQRRRELTAVAHTVMARDGAFGLTTRAVAKEAGVPHGSVHYAFHSKDELIRAVVRDDIDRSTAAFRRFAAPEANTPEHAGQAAGSAATPEHAASPAEQATGSAAAPGHAASPTEQAVSPEDILHAAFASYADNLIGDPWEEAAQQELALMCARDEQLRVIMQESNASYRELIGSILDYLAAATGKTWAQPADMLAENILGALFGTAQLWLIDRDDATIYASLATLAKVYAAQLGK</sequence>
<keyword evidence="6" id="KW-1185">Reference proteome</keyword>
<dbReference type="EMBL" id="JASNUQ010000024">
    <property type="protein sequence ID" value="MDK4291114.1"/>
    <property type="molecule type" value="Genomic_DNA"/>
</dbReference>
<feature type="region of interest" description="Disordered" evidence="3">
    <location>
        <begin position="87"/>
        <end position="135"/>
    </location>
</feature>
<comment type="caution">
    <text evidence="5">The sequence shown here is derived from an EMBL/GenBank/DDBJ whole genome shotgun (WGS) entry which is preliminary data.</text>
</comment>
<keyword evidence="1 2" id="KW-0238">DNA-binding</keyword>
<dbReference type="InterPro" id="IPR009057">
    <property type="entry name" value="Homeodomain-like_sf"/>
</dbReference>
<protein>
    <submittedName>
        <fullName evidence="5">TetR/AcrR family transcriptional regulator</fullName>
    </submittedName>
</protein>
<reference evidence="5 6" key="1">
    <citation type="submission" date="2023-05" db="EMBL/GenBank/DDBJ databases">
        <title>Metabolic capabilities are highly conserved among human nasal-associated Corynebacterium species in pangenomic analyses.</title>
        <authorList>
            <person name="Tran T.H."/>
            <person name="Roberts A.Q."/>
            <person name="Escapa I.F."/>
            <person name="Gao W."/>
            <person name="Conlan S."/>
            <person name="Kong H."/>
            <person name="Segre J.A."/>
            <person name="Kelly M.S."/>
            <person name="Lemon K.P."/>
        </authorList>
    </citation>
    <scope>NUCLEOTIDE SEQUENCE [LARGE SCALE GENOMIC DNA]</scope>
    <source>
        <strain evidence="5 6">KPL3772</strain>
    </source>
</reference>
<evidence type="ECO:0000313" key="5">
    <source>
        <dbReference type="EMBL" id="MDK4291114.1"/>
    </source>
</evidence>
<feature type="domain" description="HTH tetR-type" evidence="4">
    <location>
        <begin position="20"/>
        <end position="80"/>
    </location>
</feature>
<dbReference type="Pfam" id="PF00440">
    <property type="entry name" value="TetR_N"/>
    <property type="match status" value="1"/>
</dbReference>
<gene>
    <name evidence="5" type="ORF">QPX23_10400</name>
</gene>
<feature type="region of interest" description="Disordered" evidence="3">
    <location>
        <begin position="1"/>
        <end position="24"/>
    </location>
</feature>